<name>A0AA38BRZ7_TAXCH</name>
<gene>
    <name evidence="2" type="ORF">KI387_033248</name>
</gene>
<comment type="caution">
    <text evidence="2">The sequence shown here is derived from an EMBL/GenBank/DDBJ whole genome shotgun (WGS) entry which is preliminary data.</text>
</comment>
<evidence type="ECO:0000256" key="1">
    <source>
        <dbReference type="SAM" id="MobiDB-lite"/>
    </source>
</evidence>
<dbReference type="EMBL" id="JAHRHJ020003813">
    <property type="protein sequence ID" value="KAH9289131.1"/>
    <property type="molecule type" value="Genomic_DNA"/>
</dbReference>
<proteinExistence type="predicted"/>
<dbReference type="Proteomes" id="UP000824469">
    <property type="component" value="Unassembled WGS sequence"/>
</dbReference>
<evidence type="ECO:0000313" key="2">
    <source>
        <dbReference type="EMBL" id="KAH9289131.1"/>
    </source>
</evidence>
<keyword evidence="3" id="KW-1185">Reference proteome</keyword>
<organism evidence="2 3">
    <name type="scientific">Taxus chinensis</name>
    <name type="common">Chinese yew</name>
    <name type="synonym">Taxus wallichiana var. chinensis</name>
    <dbReference type="NCBI Taxonomy" id="29808"/>
    <lineage>
        <taxon>Eukaryota</taxon>
        <taxon>Viridiplantae</taxon>
        <taxon>Streptophyta</taxon>
        <taxon>Embryophyta</taxon>
        <taxon>Tracheophyta</taxon>
        <taxon>Spermatophyta</taxon>
        <taxon>Pinopsida</taxon>
        <taxon>Pinidae</taxon>
        <taxon>Conifers II</taxon>
        <taxon>Cupressales</taxon>
        <taxon>Taxaceae</taxon>
        <taxon>Taxus</taxon>
    </lineage>
</organism>
<sequence>GNHYSRDCPKKNHKASVKAKGNFVQEHLLDEDSYVFISDTESYKSNIEFSELNIVANQLTESSTEYECSDSEQGYDSLPSFHCNMIRSSHEHPFIAPSSIVLKQKLDTLKQDLAACPPYLVNRHYSLQLQVHDLQQQLDAKIQQERQEDIHLASQKPSSPDTSFAPYQFSLPP</sequence>
<evidence type="ECO:0000313" key="3">
    <source>
        <dbReference type="Proteomes" id="UP000824469"/>
    </source>
</evidence>
<feature type="region of interest" description="Disordered" evidence="1">
    <location>
        <begin position="149"/>
        <end position="173"/>
    </location>
</feature>
<feature type="non-terminal residue" evidence="2">
    <location>
        <position position="173"/>
    </location>
</feature>
<feature type="non-terminal residue" evidence="2">
    <location>
        <position position="1"/>
    </location>
</feature>
<protein>
    <submittedName>
        <fullName evidence="2">Uncharacterized protein</fullName>
    </submittedName>
</protein>
<dbReference type="AlphaFoldDB" id="A0AA38BRZ7"/>
<accession>A0AA38BRZ7</accession>
<reference evidence="2 3" key="1">
    <citation type="journal article" date="2021" name="Nat. Plants">
        <title>The Taxus genome provides insights into paclitaxel biosynthesis.</title>
        <authorList>
            <person name="Xiong X."/>
            <person name="Gou J."/>
            <person name="Liao Q."/>
            <person name="Li Y."/>
            <person name="Zhou Q."/>
            <person name="Bi G."/>
            <person name="Li C."/>
            <person name="Du R."/>
            <person name="Wang X."/>
            <person name="Sun T."/>
            <person name="Guo L."/>
            <person name="Liang H."/>
            <person name="Lu P."/>
            <person name="Wu Y."/>
            <person name="Zhang Z."/>
            <person name="Ro D.K."/>
            <person name="Shang Y."/>
            <person name="Huang S."/>
            <person name="Yan J."/>
        </authorList>
    </citation>
    <scope>NUCLEOTIDE SEQUENCE [LARGE SCALE GENOMIC DNA]</scope>
    <source>
        <strain evidence="2">Ta-2019</strain>
    </source>
</reference>